<dbReference type="Pfam" id="PF06552">
    <property type="entry name" value="TOM20_plant"/>
    <property type="match status" value="1"/>
</dbReference>
<evidence type="ECO:0000313" key="1">
    <source>
        <dbReference type="EMBL" id="WGK69513.1"/>
    </source>
</evidence>
<dbReference type="InterPro" id="IPR011990">
    <property type="entry name" value="TPR-like_helical_dom_sf"/>
</dbReference>
<organism evidence="1 2">
    <name type="scientific">Candidatus Haliotispira prima</name>
    <dbReference type="NCBI Taxonomy" id="3034016"/>
    <lineage>
        <taxon>Bacteria</taxon>
        <taxon>Pseudomonadati</taxon>
        <taxon>Spirochaetota</taxon>
        <taxon>Spirochaetia</taxon>
        <taxon>Spirochaetales</taxon>
        <taxon>Spirochaetaceae</taxon>
        <taxon>Candidatus Haliotispira</taxon>
    </lineage>
</organism>
<dbReference type="PANTHER" id="PTHR45005:SF2">
    <property type="entry name" value="PROTEIN HLB1"/>
    <property type="match status" value="1"/>
</dbReference>
<dbReference type="SUPFAM" id="SSF52467">
    <property type="entry name" value="DHS-like NAD/FAD-binding domain"/>
    <property type="match status" value="1"/>
</dbReference>
<dbReference type="Pfam" id="PF13414">
    <property type="entry name" value="TPR_11"/>
    <property type="match status" value="1"/>
</dbReference>
<protein>
    <submittedName>
        <fullName evidence="1">Tetratricopeptide repeat protein</fullName>
    </submittedName>
</protein>
<dbReference type="Gene3D" id="3.40.50.1220">
    <property type="entry name" value="TPP-binding domain"/>
    <property type="match status" value="1"/>
</dbReference>
<dbReference type="InterPro" id="IPR053277">
    <property type="entry name" value="Endomembrane_traffic_mod"/>
</dbReference>
<proteinExistence type="predicted"/>
<dbReference type="SUPFAM" id="SSF48452">
    <property type="entry name" value="TPR-like"/>
    <property type="match status" value="1"/>
</dbReference>
<dbReference type="Pfam" id="PF13289">
    <property type="entry name" value="SIR2_2"/>
    <property type="match status" value="1"/>
</dbReference>
<sequence length="873" mass="100146">MKESTIEELAYILEQAHEKNKPKPIFFLGAGASVSGEIPLADDIVKHILNNYSEAPRIKKLSETDKKSYAKVMEALQPDERNELLKGYIDKAKVNVTHLYLAQLICSDYVDYVLTVNFDNLMLRALSLFNEFPSTYDMAIFRDLTTTEFKEKSVFYLHGQHHGPWLLSTHEEMEKVDSTVPNIFNRIQGNRPWIFIGYSGNDPIFEHIKRLGRFDNGLFWVTHKDNSPNKEVKEFLDRPNTNAFLIKGEDSDSFILKLHTKLDLEAPQIIDKPFSCLKEMLNNIVDINSDSEEHFKNTKERLEISKEQVNTAIDQFEKGIAPTEKESPEEIFQKLEIDVLKREIITLIIKEKYDENTINKLSEKAENYKDSELNDLLAGLYSNWGSNLGKLAWKKTGKELESLYEEAFGKYGRAIEIKRDNDTAFNNWGNNLGELAGTKTGKAAESLYEEAFGKYGRAIEIKRDNDTAFNNWGIALGKLAGTKEGQDAEILYEEAFGKYERAIEIKPDKYEAFYNWGNNLGELAGTKTGKAAESLYEEAFGKYERAIEIKPDKYEAFYNWGNNLGKLAGTKEGQDAEILYEEAFEKYQQAIELKPDLYQACFNWGNSLSKLAKTKIGKESEILYEEAFGKYERAIEIKPDKYEAFFNWGNNLDELAGTKTGKESEILYEEAFGKYERAVEIKPDAHEVFTNWGHALGKLADTKTGKEAERLYEEAFGKYQRAIEIKPDYDTAFNNWGIALGKLAGTKTEKEAERLYEEAFEKYQQAIEIKPDKYEAFYNWGNALGQLAGKKTGKDAEKLYEEAFAKCRQAVELGGSCYNLSCLYAVTGDKENALHYLELSLRNKMTADFVEKDADWTKYLQDRDWKDLLNKYR</sequence>
<dbReference type="PANTHER" id="PTHR45005">
    <property type="match status" value="1"/>
</dbReference>
<dbReference type="SUPFAM" id="SSF48439">
    <property type="entry name" value="Protein prenylyltransferase"/>
    <property type="match status" value="1"/>
</dbReference>
<dbReference type="Gene3D" id="1.25.40.10">
    <property type="entry name" value="Tetratricopeptide repeat domain"/>
    <property type="match status" value="5"/>
</dbReference>
<dbReference type="EMBL" id="CP123443">
    <property type="protein sequence ID" value="WGK69513.1"/>
    <property type="molecule type" value="Genomic_DNA"/>
</dbReference>
<dbReference type="Proteomes" id="UP001228690">
    <property type="component" value="Chromosome"/>
</dbReference>
<dbReference type="RefSeq" id="WP_326927696.1">
    <property type="nucleotide sequence ID" value="NZ_CP123443.1"/>
</dbReference>
<reference evidence="1 2" key="1">
    <citation type="submission" date="2023-04" db="EMBL/GenBank/DDBJ databases">
        <title>Spirochaete genome identified in red abalone sample constitutes a novel genus.</title>
        <authorList>
            <person name="Sharma S.P."/>
            <person name="Purcell C.M."/>
            <person name="Hyde J.R."/>
            <person name="Severin A.J."/>
        </authorList>
    </citation>
    <scope>NUCLEOTIDE SEQUENCE [LARGE SCALE GENOMIC DNA]</scope>
    <source>
        <strain evidence="1 2">SP-2023</strain>
    </source>
</reference>
<keyword evidence="2" id="KW-1185">Reference proteome</keyword>
<gene>
    <name evidence="1" type="ORF">P0082_01235</name>
</gene>
<evidence type="ECO:0000313" key="2">
    <source>
        <dbReference type="Proteomes" id="UP001228690"/>
    </source>
</evidence>
<dbReference type="InterPro" id="IPR029035">
    <property type="entry name" value="DHS-like_NAD/FAD-binding_dom"/>
</dbReference>
<name>A0ABY8MHZ8_9SPIO</name>
<accession>A0ABY8MHZ8</accession>
<dbReference type="NCBIfam" id="NF047558">
    <property type="entry name" value="TPR_END_plus"/>
    <property type="match status" value="1"/>
</dbReference>